<dbReference type="Pfam" id="PF10670">
    <property type="entry name" value="DUF4198"/>
    <property type="match status" value="1"/>
</dbReference>
<organism evidence="2 3">
    <name type="scientific">Echinimonas agarilytica</name>
    <dbReference type="NCBI Taxonomy" id="1215918"/>
    <lineage>
        <taxon>Bacteria</taxon>
        <taxon>Pseudomonadati</taxon>
        <taxon>Pseudomonadota</taxon>
        <taxon>Gammaproteobacteria</taxon>
        <taxon>Alteromonadales</taxon>
        <taxon>Echinimonadaceae</taxon>
        <taxon>Echinimonas</taxon>
    </lineage>
</organism>
<keyword evidence="3" id="KW-1185">Reference proteome</keyword>
<proteinExistence type="predicted"/>
<dbReference type="AlphaFoldDB" id="A0AA41W5U5"/>
<feature type="signal peptide" evidence="1">
    <location>
        <begin position="1"/>
        <end position="26"/>
    </location>
</feature>
<comment type="caution">
    <text evidence="2">The sequence shown here is derived from an EMBL/GenBank/DDBJ whole genome shotgun (WGS) entry which is preliminary data.</text>
</comment>
<name>A0AA41W5U5_9GAMM</name>
<evidence type="ECO:0000313" key="3">
    <source>
        <dbReference type="Proteomes" id="UP001165393"/>
    </source>
</evidence>
<gene>
    <name evidence="2" type="ORF">NAF29_06965</name>
</gene>
<keyword evidence="1" id="KW-0732">Signal</keyword>
<reference evidence="2 3" key="1">
    <citation type="journal article" date="2013" name="Antonie Van Leeuwenhoek">
        <title>Echinimonas agarilytica gen. nov., sp. nov., a new gammaproteobacterium isolated from the sea urchin Strongylocentrotus intermedius.</title>
        <authorList>
            <person name="Nedashkovskaya O.I."/>
            <person name="Stenkova A.M."/>
            <person name="Zhukova N.V."/>
            <person name="Van Trappen S."/>
            <person name="Lee J.S."/>
            <person name="Kim S.B."/>
        </authorList>
    </citation>
    <scope>NUCLEOTIDE SEQUENCE [LARGE SCALE GENOMIC DNA]</scope>
    <source>
        <strain evidence="2 3">KMM 6351</strain>
    </source>
</reference>
<dbReference type="RefSeq" id="WP_251260760.1">
    <property type="nucleotide sequence ID" value="NZ_JAMQGP010000002.1"/>
</dbReference>
<feature type="chain" id="PRO_5041380524" evidence="1">
    <location>
        <begin position="27"/>
        <end position="288"/>
    </location>
</feature>
<accession>A0AA41W5U5</accession>
<dbReference type="Proteomes" id="UP001165393">
    <property type="component" value="Unassembled WGS sequence"/>
</dbReference>
<dbReference type="InterPro" id="IPR019613">
    <property type="entry name" value="DUF4198"/>
</dbReference>
<sequence>MHSIKYMMRAAAGLLCSAALVSTVTAHERFVVPTHTLLSGDAPQSVNVVGSISNDIFHPDKPLGDTSNGDHVPRLKALFEMLDYWVVQPDGRVTDTTRWEAFSRLSVADVELLKSGTHRVSLSQPETRMTTFVKADGTPSRVFGDKPEIPEGATDIVRRESQSRVETFVTLNEPTTGAVKPMGIGIEIGGEQHPNDLFVGETATFQLFFEGKPLVGEAKATLIKGGTRHRNDRNEQVLVVGKDGSFSFTATEAGFYFLNLTTQIDVTQPADVDVKHATLYLTLEVFPQ</sequence>
<dbReference type="EMBL" id="JAMQGP010000002">
    <property type="protein sequence ID" value="MCM2679410.1"/>
    <property type="molecule type" value="Genomic_DNA"/>
</dbReference>
<protein>
    <submittedName>
        <fullName evidence="2">DUF4198 domain-containing protein</fullName>
    </submittedName>
</protein>
<evidence type="ECO:0000256" key="1">
    <source>
        <dbReference type="SAM" id="SignalP"/>
    </source>
</evidence>
<evidence type="ECO:0000313" key="2">
    <source>
        <dbReference type="EMBL" id="MCM2679410.1"/>
    </source>
</evidence>